<dbReference type="Gene3D" id="3.90.1420.10">
    <property type="entry name" value="Rubisco LSMT, substrate-binding domain"/>
    <property type="match status" value="1"/>
</dbReference>
<gene>
    <name evidence="6" type="ORF">DFA_10909</name>
</gene>
<dbReference type="EMBL" id="GL883028">
    <property type="protein sequence ID" value="EGG14651.1"/>
    <property type="molecule type" value="Genomic_DNA"/>
</dbReference>
<feature type="region of interest" description="Disordered" evidence="4">
    <location>
        <begin position="182"/>
        <end position="260"/>
    </location>
</feature>
<dbReference type="Pfam" id="PF00856">
    <property type="entry name" value="SET"/>
    <property type="match status" value="1"/>
</dbReference>
<feature type="compositionally biased region" description="Polar residues" evidence="4">
    <location>
        <begin position="197"/>
        <end position="256"/>
    </location>
</feature>
<keyword evidence="2" id="KW-0808">Transferase</keyword>
<dbReference type="KEGG" id="dfa:DFA_10909"/>
<dbReference type="OrthoDB" id="341421at2759"/>
<dbReference type="Proteomes" id="UP000007797">
    <property type="component" value="Unassembled WGS sequence"/>
</dbReference>
<evidence type="ECO:0000256" key="1">
    <source>
        <dbReference type="ARBA" id="ARBA00022603"/>
    </source>
</evidence>
<dbReference type="SUPFAM" id="SSF81822">
    <property type="entry name" value="RuBisCo LSMT C-terminal, substrate-binding domain"/>
    <property type="match status" value="1"/>
</dbReference>
<dbReference type="Pfam" id="PF09273">
    <property type="entry name" value="Rubis-subs-bind"/>
    <property type="match status" value="1"/>
</dbReference>
<evidence type="ECO:0000256" key="2">
    <source>
        <dbReference type="ARBA" id="ARBA00022679"/>
    </source>
</evidence>
<dbReference type="RefSeq" id="XP_004351159.1">
    <property type="nucleotide sequence ID" value="XM_004351107.1"/>
</dbReference>
<reference evidence="7" key="1">
    <citation type="journal article" date="2011" name="Genome Res.">
        <title>Phylogeny-wide analysis of social amoeba genomes highlights ancient origins for complex intercellular communication.</title>
        <authorList>
            <person name="Heidel A.J."/>
            <person name="Lawal H.M."/>
            <person name="Felder M."/>
            <person name="Schilde C."/>
            <person name="Helps N.R."/>
            <person name="Tunggal B."/>
            <person name="Rivero F."/>
            <person name="John U."/>
            <person name="Schleicher M."/>
            <person name="Eichinger L."/>
            <person name="Platzer M."/>
            <person name="Noegel A.A."/>
            <person name="Schaap P."/>
            <person name="Gloeckner G."/>
        </authorList>
    </citation>
    <scope>NUCLEOTIDE SEQUENCE [LARGE SCALE GENOMIC DNA]</scope>
    <source>
        <strain evidence="7">SH3</strain>
    </source>
</reference>
<keyword evidence="7" id="KW-1185">Reference proteome</keyword>
<dbReference type="InterPro" id="IPR050600">
    <property type="entry name" value="SETD3_SETD6_MTase"/>
</dbReference>
<keyword evidence="1" id="KW-0489">Methyltransferase</keyword>
<dbReference type="InterPro" id="IPR001214">
    <property type="entry name" value="SET_dom"/>
</dbReference>
<dbReference type="GeneID" id="14866714"/>
<dbReference type="AlphaFoldDB" id="F4QBR3"/>
<dbReference type="PROSITE" id="PS50280">
    <property type="entry name" value="SET"/>
    <property type="match status" value="1"/>
</dbReference>
<proteinExistence type="predicted"/>
<organism evidence="6 7">
    <name type="scientific">Cavenderia fasciculata</name>
    <name type="common">Slime mold</name>
    <name type="synonym">Dictyostelium fasciculatum</name>
    <dbReference type="NCBI Taxonomy" id="261658"/>
    <lineage>
        <taxon>Eukaryota</taxon>
        <taxon>Amoebozoa</taxon>
        <taxon>Evosea</taxon>
        <taxon>Eumycetozoa</taxon>
        <taxon>Dictyostelia</taxon>
        <taxon>Acytosteliales</taxon>
        <taxon>Cavenderiaceae</taxon>
        <taxon>Cavenderia</taxon>
    </lineage>
</organism>
<evidence type="ECO:0000259" key="5">
    <source>
        <dbReference type="PROSITE" id="PS50280"/>
    </source>
</evidence>
<dbReference type="InterPro" id="IPR046341">
    <property type="entry name" value="SET_dom_sf"/>
</dbReference>
<dbReference type="SUPFAM" id="SSF82199">
    <property type="entry name" value="SET domain"/>
    <property type="match status" value="2"/>
</dbReference>
<dbReference type="InterPro" id="IPR015353">
    <property type="entry name" value="Rubisco_LSMT_subst-bd"/>
</dbReference>
<keyword evidence="3" id="KW-0949">S-adenosyl-L-methionine</keyword>
<accession>F4QBR3</accession>
<protein>
    <recommendedName>
        <fullName evidence="5">SET domain-containing protein</fullName>
    </recommendedName>
</protein>
<dbReference type="STRING" id="1054147.F4QBR3"/>
<name>F4QBR3_CACFS</name>
<dbReference type="OMA" id="WCWGTIQ"/>
<evidence type="ECO:0000256" key="3">
    <source>
        <dbReference type="ARBA" id="ARBA00022691"/>
    </source>
</evidence>
<dbReference type="PANTHER" id="PTHR13271">
    <property type="entry name" value="UNCHARACTERIZED PUTATIVE METHYLTRANSFERASE"/>
    <property type="match status" value="1"/>
</dbReference>
<evidence type="ECO:0000313" key="6">
    <source>
        <dbReference type="EMBL" id="EGG14651.1"/>
    </source>
</evidence>
<feature type="domain" description="SET" evidence="5">
    <location>
        <begin position="32"/>
        <end position="402"/>
    </location>
</feature>
<dbReference type="PANTHER" id="PTHR13271:SF151">
    <property type="entry name" value="SET DOMAIN-CONTAINING PROTEIN 4"/>
    <property type="match status" value="1"/>
</dbReference>
<sequence>MISNNKEISNQEHQERLMIEWGKKNGVKWDEEMMEIHDFGDSGGGRGVIAKRTIESGDLLVEVPLSLLIHSLPILSVVPPFEHIETVLKLLDSKQTICFQLIYERLIRNRSRWYGYLDCIPKEYNTTVSYTDAEIGELSYPYYKNEATKLRKEMLDSHKQYKEILQSHLTLKVLSSHSELDNNNNSTFKSSGGGGNTLKNSTNGSTSLHNNSTGTPIIRNSGSIKNSGSFLRNSSSDIGRMSASGTNTPSASTRSLPSFDYVKDDQGDILEEEEEHRSHLGCPTNNGYEVVFHQDVLANLVDLNMYVWAWGVIQTRTYYYNPRLDHQVSAAASSKKQQQQQLPKIHTTQDKNDNACLVPLADLFNHNPNVKTMASYCAADRCYRVYTDTRFEKGEQVFISYGLHNNATLLHYYGFVIDNNHLDGIEIDSEASLPPLRPSAFYHLPAKEQREYERLVERKENILIQNGLSQGKYEVVNDPTMPFTWNYLTTLRVMMMTKSEIDANLQNHIFHLDEPVSLQNNKRVSKFLTDLCDRHLLQLGAKRDQSTCTTHNQLMTTILINNTITIFENARIYSLSLDLGQ</sequence>
<dbReference type="GO" id="GO:0032259">
    <property type="term" value="P:methylation"/>
    <property type="evidence" value="ECO:0007669"/>
    <property type="project" value="UniProtKB-KW"/>
</dbReference>
<dbReference type="Gene3D" id="3.90.1410.10">
    <property type="entry name" value="set domain protein methyltransferase, domain 1"/>
    <property type="match status" value="2"/>
</dbReference>
<evidence type="ECO:0000313" key="7">
    <source>
        <dbReference type="Proteomes" id="UP000007797"/>
    </source>
</evidence>
<dbReference type="InterPro" id="IPR036464">
    <property type="entry name" value="Rubisco_LSMT_subst-bd_sf"/>
</dbReference>
<dbReference type="GO" id="GO:0016279">
    <property type="term" value="F:protein-lysine N-methyltransferase activity"/>
    <property type="evidence" value="ECO:0007669"/>
    <property type="project" value="TreeGrafter"/>
</dbReference>
<evidence type="ECO:0000256" key="4">
    <source>
        <dbReference type="SAM" id="MobiDB-lite"/>
    </source>
</evidence>